<proteinExistence type="predicted"/>
<accession>A0A8H3QVU3</accession>
<reference evidence="1" key="1">
    <citation type="submission" date="2019-10" db="EMBL/GenBank/DDBJ databases">
        <title>Conservation and host-specific expression of non-tandemly repeated heterogenous ribosome RNA gene in arbuscular mycorrhizal fungi.</title>
        <authorList>
            <person name="Maeda T."/>
            <person name="Kobayashi Y."/>
            <person name="Nakagawa T."/>
            <person name="Ezawa T."/>
            <person name="Yamaguchi K."/>
            <person name="Bino T."/>
            <person name="Nishimoto Y."/>
            <person name="Shigenobu S."/>
            <person name="Kawaguchi M."/>
        </authorList>
    </citation>
    <scope>NUCLEOTIDE SEQUENCE</scope>
    <source>
        <strain evidence="1">HR1</strain>
    </source>
</reference>
<comment type="caution">
    <text evidence="1">The sequence shown here is derived from an EMBL/GenBank/DDBJ whole genome shotgun (WGS) entry which is preliminary data.</text>
</comment>
<dbReference type="Proteomes" id="UP000615446">
    <property type="component" value="Unassembled WGS sequence"/>
</dbReference>
<dbReference type="AlphaFoldDB" id="A0A8H3QVU3"/>
<evidence type="ECO:0000313" key="2">
    <source>
        <dbReference type="Proteomes" id="UP000615446"/>
    </source>
</evidence>
<sequence length="128" mass="15147">MICNRLLDRIKIVKSYASPINNSYRTARTFFSFHIQKYCFIFGFQLAAPQSKSMRQERSDHRKAQSPKIIKWRIQEAEEKEFVDLTRQEHENTSLSTKEANVSVVQLLFQIVEVDHIIIKRRTSFIPT</sequence>
<evidence type="ECO:0000313" key="1">
    <source>
        <dbReference type="EMBL" id="GES91129.1"/>
    </source>
</evidence>
<protein>
    <submittedName>
        <fullName evidence="1">Uncharacterized protein</fullName>
    </submittedName>
</protein>
<organism evidence="1 2">
    <name type="scientific">Rhizophagus clarus</name>
    <dbReference type="NCBI Taxonomy" id="94130"/>
    <lineage>
        <taxon>Eukaryota</taxon>
        <taxon>Fungi</taxon>
        <taxon>Fungi incertae sedis</taxon>
        <taxon>Mucoromycota</taxon>
        <taxon>Glomeromycotina</taxon>
        <taxon>Glomeromycetes</taxon>
        <taxon>Glomerales</taxon>
        <taxon>Glomeraceae</taxon>
        <taxon>Rhizophagus</taxon>
    </lineage>
</organism>
<name>A0A8H3QVU3_9GLOM</name>
<dbReference type="EMBL" id="BLAL01000197">
    <property type="protein sequence ID" value="GES91129.1"/>
    <property type="molecule type" value="Genomic_DNA"/>
</dbReference>
<gene>
    <name evidence="1" type="ORF">RCL2_001796000</name>
</gene>